<feature type="binding site" evidence="7">
    <location>
        <position position="46"/>
    </location>
    <ligand>
        <name>tRNA</name>
        <dbReference type="ChEBI" id="CHEBI:17843"/>
    </ligand>
</feature>
<keyword evidence="11" id="KW-1185">Reference proteome</keyword>
<feature type="site" description="Stabilizes the basic form of H active site to accept a proton" evidence="7">
    <location>
        <position position="124"/>
    </location>
</feature>
<dbReference type="PROSITE" id="PS01195">
    <property type="entry name" value="PEPT_TRNA_HYDROL_1"/>
    <property type="match status" value="1"/>
</dbReference>
<evidence type="ECO:0000256" key="1">
    <source>
        <dbReference type="ARBA" id="ARBA00013260"/>
    </source>
</evidence>
<feature type="site" description="Discriminates between blocked and unblocked aminoacyl-tRNA" evidence="7">
    <location>
        <position position="41"/>
    </location>
</feature>
<dbReference type="GO" id="GO:0004045">
    <property type="term" value="F:peptidyl-tRNA hydrolase activity"/>
    <property type="evidence" value="ECO:0007669"/>
    <property type="project" value="UniProtKB-UniRule"/>
</dbReference>
<proteinExistence type="inferred from homology"/>
<comment type="subunit">
    <text evidence="7">Monomer.</text>
</comment>
<dbReference type="SUPFAM" id="SSF53178">
    <property type="entry name" value="Peptidyl-tRNA hydrolase-like"/>
    <property type="match status" value="1"/>
</dbReference>
<keyword evidence="3 7" id="KW-0378">Hydrolase</keyword>
<sequence length="224" mass="24885">MSIALRWQNFVKRARRQYTTRQRTTHAGYKSDDKLIVGLANPGAEYAATRHNAGAWYVDLLADRHRAPLREESKFYGYTSRINFAGEDVRLLVPTTFMNLSGKAVAAMATFYRINPDEILVAHDELDLPPGVAKFKLGGGHGGHNGLKDIISKLGNNPNFHRLRVGIGHPGDKNKVVGFVLGKPPLSEQKLIDEAVDEAARCTEVWLKEGLTKATNRLHAFKAQ</sequence>
<evidence type="ECO:0000256" key="3">
    <source>
        <dbReference type="ARBA" id="ARBA00022801"/>
    </source>
</evidence>
<dbReference type="EC" id="3.1.1.29" evidence="1 7"/>
<dbReference type="GO" id="GO:0072344">
    <property type="term" value="P:rescue of stalled ribosome"/>
    <property type="evidence" value="ECO:0007669"/>
    <property type="project" value="UniProtKB-UniRule"/>
</dbReference>
<comment type="catalytic activity">
    <reaction evidence="7 8">
        <text>an N-acyl-L-alpha-aminoacyl-tRNA + H2O = an N-acyl-L-amino acid + a tRNA + H(+)</text>
        <dbReference type="Rhea" id="RHEA:54448"/>
        <dbReference type="Rhea" id="RHEA-COMP:10123"/>
        <dbReference type="Rhea" id="RHEA-COMP:13883"/>
        <dbReference type="ChEBI" id="CHEBI:15377"/>
        <dbReference type="ChEBI" id="CHEBI:15378"/>
        <dbReference type="ChEBI" id="CHEBI:59874"/>
        <dbReference type="ChEBI" id="CHEBI:78442"/>
        <dbReference type="ChEBI" id="CHEBI:138191"/>
        <dbReference type="EC" id="3.1.1.29"/>
    </reaction>
</comment>
<comment type="subcellular location">
    <subcellularLocation>
        <location evidence="7">Cytoplasm</location>
    </subcellularLocation>
</comment>
<evidence type="ECO:0000313" key="10">
    <source>
        <dbReference type="EMBL" id="VED49001.1"/>
    </source>
</evidence>
<dbReference type="CDD" id="cd00462">
    <property type="entry name" value="PTH"/>
    <property type="match status" value="1"/>
</dbReference>
<name>A0A7Z8Z9G1_RAOTE</name>
<feature type="active site" description="Proton acceptor" evidence="7">
    <location>
        <position position="51"/>
    </location>
</feature>
<dbReference type="FunFam" id="3.40.50.1470:FF:000001">
    <property type="entry name" value="Peptidyl-tRNA hydrolase"/>
    <property type="match status" value="1"/>
</dbReference>
<dbReference type="Proteomes" id="UP000267630">
    <property type="component" value="Chromosome 3"/>
</dbReference>
<evidence type="ECO:0000256" key="2">
    <source>
        <dbReference type="ARBA" id="ARBA00022555"/>
    </source>
</evidence>
<feature type="binding site" evidence="7">
    <location>
        <position position="97"/>
    </location>
    <ligand>
        <name>tRNA</name>
        <dbReference type="ChEBI" id="CHEBI:17843"/>
    </ligand>
</feature>
<feature type="binding site" evidence="7">
    <location>
        <position position="145"/>
    </location>
    <ligand>
        <name>tRNA</name>
        <dbReference type="ChEBI" id="CHEBI:17843"/>
    </ligand>
</feature>
<dbReference type="Gene3D" id="3.40.50.1470">
    <property type="entry name" value="Peptidyl-tRNA hydrolase"/>
    <property type="match status" value="1"/>
</dbReference>
<comment type="function">
    <text evidence="7">Catalyzes the release of premature peptidyl moieties from peptidyl-tRNA molecules trapped in stalled 50S ribosomal subunits, and thus maintains levels of free tRNAs and 50S ribosomes.</text>
</comment>
<evidence type="ECO:0000256" key="6">
    <source>
        <dbReference type="ARBA" id="ARBA00050038"/>
    </source>
</evidence>
<evidence type="ECO:0000256" key="7">
    <source>
        <dbReference type="HAMAP-Rule" id="MF_00083"/>
    </source>
</evidence>
<protein>
    <recommendedName>
        <fullName evidence="6 7">Peptidyl-tRNA hydrolase</fullName>
        <shortName evidence="7">Pth</shortName>
        <ecNumber evidence="1 7">3.1.1.29</ecNumber>
    </recommendedName>
</protein>
<dbReference type="InterPro" id="IPR036416">
    <property type="entry name" value="Pept_tRNA_hydro_sf"/>
</dbReference>
<reference evidence="10 11" key="1">
    <citation type="submission" date="2018-12" db="EMBL/GenBank/DDBJ databases">
        <authorList>
            <consortium name="Pathogen Informatics"/>
        </authorList>
    </citation>
    <scope>NUCLEOTIDE SEQUENCE [LARGE SCALE GENOMIC DNA]</scope>
    <source>
        <strain evidence="10 11">NCTC9997</strain>
    </source>
</reference>
<dbReference type="PANTHER" id="PTHR17224:SF1">
    <property type="entry name" value="PEPTIDYL-TRNA HYDROLASE"/>
    <property type="match status" value="1"/>
</dbReference>
<dbReference type="HAMAP" id="MF_00083">
    <property type="entry name" value="Pept_tRNA_hydro_bact"/>
    <property type="match status" value="1"/>
</dbReference>
<dbReference type="PROSITE" id="PS01196">
    <property type="entry name" value="PEPT_TRNA_HYDROL_2"/>
    <property type="match status" value="1"/>
</dbReference>
<dbReference type="EMBL" id="LR134253">
    <property type="protein sequence ID" value="VED49001.1"/>
    <property type="molecule type" value="Genomic_DNA"/>
</dbReference>
<evidence type="ECO:0000256" key="5">
    <source>
        <dbReference type="ARBA" id="ARBA00038063"/>
    </source>
</evidence>
<dbReference type="NCBIfam" id="TIGR00447">
    <property type="entry name" value="pth"/>
    <property type="match status" value="1"/>
</dbReference>
<keyword evidence="2 7" id="KW-0820">tRNA-binding</keyword>
<dbReference type="GO" id="GO:0000049">
    <property type="term" value="F:tRNA binding"/>
    <property type="evidence" value="ECO:0007669"/>
    <property type="project" value="UniProtKB-UniRule"/>
</dbReference>
<comment type="function">
    <text evidence="7">Hydrolyzes ribosome-free peptidyl-tRNAs (with 1 or more amino acids incorporated), which drop off the ribosome during protein synthesis, or as a result of ribosome stalling.</text>
</comment>
<dbReference type="InterPro" id="IPR001328">
    <property type="entry name" value="Pept_tRNA_hydro"/>
</dbReference>
<dbReference type="GO" id="GO:0005737">
    <property type="term" value="C:cytoplasm"/>
    <property type="evidence" value="ECO:0007669"/>
    <property type="project" value="UniProtKB-SubCell"/>
</dbReference>
<evidence type="ECO:0000256" key="8">
    <source>
        <dbReference type="RuleBase" id="RU000673"/>
    </source>
</evidence>
<gene>
    <name evidence="7 10" type="primary">pth</name>
    <name evidence="10" type="ORF">NCTC9997_02524</name>
</gene>
<dbReference type="PANTHER" id="PTHR17224">
    <property type="entry name" value="PEPTIDYL-TRNA HYDROLASE"/>
    <property type="match status" value="1"/>
</dbReference>
<evidence type="ECO:0000313" key="11">
    <source>
        <dbReference type="Proteomes" id="UP000267630"/>
    </source>
</evidence>
<dbReference type="AlphaFoldDB" id="A0A7Z8Z9G1"/>
<comment type="similarity">
    <text evidence="5 7 9">Belongs to the PTH family.</text>
</comment>
<keyword evidence="7" id="KW-0963">Cytoplasm</keyword>
<keyword evidence="4 7" id="KW-0694">RNA-binding</keyword>
<feature type="binding site" evidence="7">
    <location>
        <position position="99"/>
    </location>
    <ligand>
        <name>tRNA</name>
        <dbReference type="ChEBI" id="CHEBI:17843"/>
    </ligand>
</feature>
<evidence type="ECO:0000256" key="9">
    <source>
        <dbReference type="RuleBase" id="RU004320"/>
    </source>
</evidence>
<dbReference type="Pfam" id="PF01195">
    <property type="entry name" value="Pept_tRNA_hydro"/>
    <property type="match status" value="1"/>
</dbReference>
<dbReference type="InterPro" id="IPR018171">
    <property type="entry name" value="Pept_tRNA_hydro_CS"/>
</dbReference>
<evidence type="ECO:0000256" key="4">
    <source>
        <dbReference type="ARBA" id="ARBA00022884"/>
    </source>
</evidence>
<accession>A0A7Z8Z9G1</accession>
<dbReference type="GO" id="GO:0006515">
    <property type="term" value="P:protein quality control for misfolded or incompletely synthesized proteins"/>
    <property type="evidence" value="ECO:0007669"/>
    <property type="project" value="UniProtKB-UniRule"/>
</dbReference>
<organism evidence="10 11">
    <name type="scientific">Raoultella terrigena</name>
    <name type="common">Klebsiella terrigena</name>
    <dbReference type="NCBI Taxonomy" id="577"/>
    <lineage>
        <taxon>Bacteria</taxon>
        <taxon>Pseudomonadati</taxon>
        <taxon>Pseudomonadota</taxon>
        <taxon>Gammaproteobacteria</taxon>
        <taxon>Enterobacterales</taxon>
        <taxon>Enterobacteriaceae</taxon>
        <taxon>Klebsiella/Raoultella group</taxon>
        <taxon>Raoultella</taxon>
    </lineage>
</organism>